<reference evidence="2 3" key="1">
    <citation type="submission" date="2018-06" db="EMBL/GenBank/DDBJ databases">
        <authorList>
            <consortium name="Pathogen Informatics"/>
            <person name="Doyle S."/>
        </authorList>
    </citation>
    <scope>NUCLEOTIDE SEQUENCE [LARGE SCALE GENOMIC DNA]</scope>
    <source>
        <strain evidence="2 3">NCTC13336</strain>
    </source>
</reference>
<evidence type="ECO:0000313" key="2">
    <source>
        <dbReference type="EMBL" id="STR00634.1"/>
    </source>
</evidence>
<dbReference type="OrthoDB" id="9816293at2"/>
<feature type="transmembrane region" description="Helical" evidence="1">
    <location>
        <begin position="7"/>
        <end position="27"/>
    </location>
</feature>
<name>A0A377QZ17_9NEIS</name>
<dbReference type="GO" id="GO:0005886">
    <property type="term" value="C:plasma membrane"/>
    <property type="evidence" value="ECO:0007669"/>
    <property type="project" value="TreeGrafter"/>
</dbReference>
<protein>
    <submittedName>
        <fullName evidence="2">Inner membrane protein ybaN</fullName>
    </submittedName>
</protein>
<evidence type="ECO:0000256" key="1">
    <source>
        <dbReference type="SAM" id="Phobius"/>
    </source>
</evidence>
<dbReference type="RefSeq" id="WP_115308282.1">
    <property type="nucleotide sequence ID" value="NZ_CP091516.1"/>
</dbReference>
<proteinExistence type="predicted"/>
<keyword evidence="1" id="KW-0812">Transmembrane</keyword>
<dbReference type="InterPro" id="IPR007401">
    <property type="entry name" value="DUF454"/>
</dbReference>
<dbReference type="AlphaFoldDB" id="A0A377QZ17"/>
<dbReference type="Proteomes" id="UP000254293">
    <property type="component" value="Unassembled WGS sequence"/>
</dbReference>
<dbReference type="PANTHER" id="PTHR35813:SF1">
    <property type="entry name" value="INNER MEMBRANE PROTEIN YBAN"/>
    <property type="match status" value="1"/>
</dbReference>
<gene>
    <name evidence="2" type="primary">ybaN</name>
    <name evidence="2" type="ORF">NCTC13336_00843</name>
</gene>
<accession>A0A377QZ17</accession>
<evidence type="ECO:0000313" key="3">
    <source>
        <dbReference type="Proteomes" id="UP000254293"/>
    </source>
</evidence>
<dbReference type="Pfam" id="PF04304">
    <property type="entry name" value="DUF454"/>
    <property type="match status" value="1"/>
</dbReference>
<dbReference type="PANTHER" id="PTHR35813">
    <property type="entry name" value="INNER MEMBRANE PROTEIN YBAN"/>
    <property type="match status" value="1"/>
</dbReference>
<dbReference type="PIRSF" id="PIRSF016789">
    <property type="entry name" value="DUF454"/>
    <property type="match status" value="1"/>
</dbReference>
<feature type="transmembrane region" description="Helical" evidence="1">
    <location>
        <begin position="97"/>
        <end position="115"/>
    </location>
</feature>
<keyword evidence="1" id="KW-0472">Membrane</keyword>
<keyword evidence="1" id="KW-1133">Transmembrane helix</keyword>
<keyword evidence="3" id="KW-1185">Reference proteome</keyword>
<sequence>MITRSLLWLAGAVSLALGIIGIVLPGLPTTPLVLLAALCWAKASPRFHAWLYHHRYFGPMVQNWEEKRAVPRRAKYFAFAMMTFSCILLLWRFPEQWWVAGGVAAVCLPSAAWMWRLPDA</sequence>
<feature type="transmembrane region" description="Helical" evidence="1">
    <location>
        <begin position="74"/>
        <end position="91"/>
    </location>
</feature>
<organism evidence="2 3">
    <name type="scientific">Kingella potus</name>
    <dbReference type="NCBI Taxonomy" id="265175"/>
    <lineage>
        <taxon>Bacteria</taxon>
        <taxon>Pseudomonadati</taxon>
        <taxon>Pseudomonadota</taxon>
        <taxon>Betaproteobacteria</taxon>
        <taxon>Neisseriales</taxon>
        <taxon>Neisseriaceae</taxon>
        <taxon>Kingella</taxon>
    </lineage>
</organism>
<dbReference type="EMBL" id="UGJJ01000001">
    <property type="protein sequence ID" value="STR00634.1"/>
    <property type="molecule type" value="Genomic_DNA"/>
</dbReference>